<reference evidence="12 13" key="1">
    <citation type="submission" date="2019-10" db="EMBL/GenBank/DDBJ databases">
        <title>Georgenia wutianyii sp. nov. and Georgenia yuyongxinii sp. nov. isolated from plateau pika (Ochotona curzoniae) in the Qinghai-Tibet plateau of China.</title>
        <authorList>
            <person name="Tian Z."/>
        </authorList>
    </citation>
    <scope>NUCLEOTIDE SEQUENCE [LARGE SCALE GENOMIC DNA]</scope>
    <source>
        <strain evidence="12 13">JCM 19765</strain>
    </source>
</reference>
<keyword evidence="4" id="KW-0997">Cell inner membrane</keyword>
<feature type="transmembrane region" description="Helical" evidence="10">
    <location>
        <begin position="46"/>
        <end position="67"/>
    </location>
</feature>
<dbReference type="Pfam" id="PF04290">
    <property type="entry name" value="DctQ"/>
    <property type="match status" value="1"/>
</dbReference>
<dbReference type="EMBL" id="WHPC01000040">
    <property type="protein sequence ID" value="MPV37555.1"/>
    <property type="molecule type" value="Genomic_DNA"/>
</dbReference>
<keyword evidence="13" id="KW-1185">Reference proteome</keyword>
<evidence type="ECO:0000256" key="10">
    <source>
        <dbReference type="SAM" id="Phobius"/>
    </source>
</evidence>
<comment type="caution">
    <text evidence="12">The sequence shown here is derived from an EMBL/GenBank/DDBJ whole genome shotgun (WGS) entry which is preliminary data.</text>
</comment>
<keyword evidence="3" id="KW-1003">Cell membrane</keyword>
<evidence type="ECO:0000256" key="8">
    <source>
        <dbReference type="ARBA" id="ARBA00038436"/>
    </source>
</evidence>
<dbReference type="PANTHER" id="PTHR35011:SF2">
    <property type="entry name" value="2,3-DIKETO-L-GULONATE TRAP TRANSPORTER SMALL PERMEASE PROTEIN YIAM"/>
    <property type="match status" value="1"/>
</dbReference>
<dbReference type="GO" id="GO:0022857">
    <property type="term" value="F:transmembrane transporter activity"/>
    <property type="evidence" value="ECO:0007669"/>
    <property type="project" value="TreeGrafter"/>
</dbReference>
<dbReference type="GO" id="GO:0015740">
    <property type="term" value="P:C4-dicarboxylate transport"/>
    <property type="evidence" value="ECO:0007669"/>
    <property type="project" value="TreeGrafter"/>
</dbReference>
<comment type="similarity">
    <text evidence="8">Belongs to the TRAP transporter small permease family.</text>
</comment>
<comment type="subcellular location">
    <subcellularLocation>
        <location evidence="1">Cell inner membrane</location>
        <topology evidence="1">Multi-pass membrane protein</topology>
    </subcellularLocation>
</comment>
<feature type="transmembrane region" description="Helical" evidence="10">
    <location>
        <begin position="163"/>
        <end position="188"/>
    </location>
</feature>
<accession>A0A6N7ELZ6</accession>
<gene>
    <name evidence="12" type="ORF">GB881_10990</name>
</gene>
<evidence type="ECO:0000259" key="11">
    <source>
        <dbReference type="Pfam" id="PF04290"/>
    </source>
</evidence>
<dbReference type="GO" id="GO:0005886">
    <property type="term" value="C:plasma membrane"/>
    <property type="evidence" value="ECO:0007669"/>
    <property type="project" value="UniProtKB-SubCell"/>
</dbReference>
<evidence type="ECO:0000313" key="12">
    <source>
        <dbReference type="EMBL" id="MPV37555.1"/>
    </source>
</evidence>
<name>A0A6N7ELZ6_9MICO</name>
<dbReference type="AlphaFoldDB" id="A0A6N7ELZ6"/>
<dbReference type="PANTHER" id="PTHR35011">
    <property type="entry name" value="2,3-DIKETO-L-GULONATE TRAP TRANSPORTER SMALL PERMEASE PROTEIN YIAM"/>
    <property type="match status" value="1"/>
</dbReference>
<evidence type="ECO:0000256" key="5">
    <source>
        <dbReference type="ARBA" id="ARBA00022692"/>
    </source>
</evidence>
<keyword evidence="5 10" id="KW-0812">Transmembrane</keyword>
<feature type="transmembrane region" description="Helical" evidence="10">
    <location>
        <begin position="82"/>
        <end position="99"/>
    </location>
</feature>
<feature type="region of interest" description="Disordered" evidence="9">
    <location>
        <begin position="1"/>
        <end position="27"/>
    </location>
</feature>
<protein>
    <submittedName>
        <fullName evidence="12">TRAP transporter small permease subunit</fullName>
    </submittedName>
</protein>
<keyword evidence="6 10" id="KW-1133">Transmembrane helix</keyword>
<evidence type="ECO:0000256" key="6">
    <source>
        <dbReference type="ARBA" id="ARBA00022989"/>
    </source>
</evidence>
<evidence type="ECO:0000256" key="7">
    <source>
        <dbReference type="ARBA" id="ARBA00023136"/>
    </source>
</evidence>
<organism evidence="12 13">
    <name type="scientific">Georgenia subflava</name>
    <dbReference type="NCBI Taxonomy" id="1622177"/>
    <lineage>
        <taxon>Bacteria</taxon>
        <taxon>Bacillati</taxon>
        <taxon>Actinomycetota</taxon>
        <taxon>Actinomycetes</taxon>
        <taxon>Micrococcales</taxon>
        <taxon>Bogoriellaceae</taxon>
        <taxon>Georgenia</taxon>
    </lineage>
</organism>
<keyword evidence="7 10" id="KW-0472">Membrane</keyword>
<dbReference type="InterPro" id="IPR055348">
    <property type="entry name" value="DctQ"/>
</dbReference>
<evidence type="ECO:0000256" key="9">
    <source>
        <dbReference type="SAM" id="MobiDB-lite"/>
    </source>
</evidence>
<feature type="domain" description="Tripartite ATP-independent periplasmic transporters DctQ component" evidence="11">
    <location>
        <begin position="58"/>
        <end position="187"/>
    </location>
</feature>
<evidence type="ECO:0000256" key="2">
    <source>
        <dbReference type="ARBA" id="ARBA00022448"/>
    </source>
</evidence>
<evidence type="ECO:0000256" key="1">
    <source>
        <dbReference type="ARBA" id="ARBA00004429"/>
    </source>
</evidence>
<proteinExistence type="inferred from homology"/>
<evidence type="ECO:0000256" key="3">
    <source>
        <dbReference type="ARBA" id="ARBA00022475"/>
    </source>
</evidence>
<dbReference type="InterPro" id="IPR007387">
    <property type="entry name" value="TRAP_DctQ"/>
</dbReference>
<dbReference type="RefSeq" id="WP_152195598.1">
    <property type="nucleotide sequence ID" value="NZ_VUKD01000003.1"/>
</dbReference>
<dbReference type="Proteomes" id="UP000437709">
    <property type="component" value="Unassembled WGS sequence"/>
</dbReference>
<keyword evidence="2" id="KW-0813">Transport</keyword>
<dbReference type="OrthoDB" id="2085311at2"/>
<evidence type="ECO:0000256" key="4">
    <source>
        <dbReference type="ARBA" id="ARBA00022519"/>
    </source>
</evidence>
<evidence type="ECO:0000313" key="13">
    <source>
        <dbReference type="Proteomes" id="UP000437709"/>
    </source>
</evidence>
<sequence length="204" mass="21765">MSNKDVGGSGGDPSAPEQGATGNGGRPTGGPIVAGLEAVRRFIDKVLIIICVVLFTALVVVVSWQVFSRLVLPTPATWTVEVARYTFVVLALLSAALVFSQRGHIAVEVLVNKFNEKLQLVVGVFVEATIMFFAVYVLIYGGYEVATTAWNLDVSTMPVSVGQIYLVLPVAGVLITFFSICHVVGMFAGTEEAMPEIDENLQGI</sequence>
<feature type="transmembrane region" description="Helical" evidence="10">
    <location>
        <begin position="120"/>
        <end position="143"/>
    </location>
</feature>